<organism evidence="1">
    <name type="scientific">uncultured Caudovirales phage</name>
    <dbReference type="NCBI Taxonomy" id="2100421"/>
    <lineage>
        <taxon>Viruses</taxon>
        <taxon>Duplodnaviria</taxon>
        <taxon>Heunggongvirae</taxon>
        <taxon>Uroviricota</taxon>
        <taxon>Caudoviricetes</taxon>
        <taxon>Peduoviridae</taxon>
        <taxon>Maltschvirus</taxon>
        <taxon>Maltschvirus maltsch</taxon>
    </lineage>
</organism>
<reference evidence="1" key="1">
    <citation type="submission" date="2020-05" db="EMBL/GenBank/DDBJ databases">
        <authorList>
            <person name="Chiriac C."/>
            <person name="Salcher M."/>
            <person name="Ghai R."/>
            <person name="Kavagutti S V."/>
        </authorList>
    </citation>
    <scope>NUCLEOTIDE SEQUENCE</scope>
</reference>
<proteinExistence type="predicted"/>
<gene>
    <name evidence="1" type="ORF">UFOVP22_13</name>
</gene>
<protein>
    <submittedName>
        <fullName evidence="1">Uncharacterized protein</fullName>
    </submittedName>
</protein>
<dbReference type="EMBL" id="LR797818">
    <property type="protein sequence ID" value="CAB4240831.1"/>
    <property type="molecule type" value="Genomic_DNA"/>
</dbReference>
<name>A0A6J5T7T1_9CAUD</name>
<sequence>MADSYIQDSELLKQLNEGYVADPAILEALNAPQTVMEKLTTPKSAWETFTSPTTPEDFSMKDVGVEGAIGAGIGAALGAPTLIGVPAATLTGGILGLTSGLAGETSRAMGNSPATTLAAETLAGLGIQGAGIATKGIAKLLPWKGRVISNLLPGNLEANASKIVGEKMFGKDTYGVLHTTENSEATQNALKQELFGNDINVLDNLSNEKVSNILRNDFYNSVKDLKEQTLNITNPIEKVTNLFSKRIAPPVATTSKLPNVFSVSPEYKALMTDISALAERDRMSPAEIKSLQTILRNELSKNPIIADTAHQDVLNLLQNGGIYTIAKKGAEVETKTKIPEEARTALVKRFDQYLERNVGEKQYSILKNAEKQEFIAEARDAIPTLINENFRLGSPEFTKAISLIEQSPTGKQEVINAFNQHLKSLDNPEDMKKAYNSIAPKLRALKILDRQTSSNISQKIAAIPKGVSDLVRNQTIKNLLIFPAISTATSEVVGNDKINPLKAFSY</sequence>
<evidence type="ECO:0000313" key="1">
    <source>
        <dbReference type="EMBL" id="CAB4240831.1"/>
    </source>
</evidence>
<accession>A0A6J5T7T1</accession>